<accession>A0A2A4YLZ5</accession>
<sequence>MNRYILIFCLLISFTSLHAKKVLLVGVGNLNGGEKEMHAVKNNPHTIMGVYYDAWWKIIKKLKEHDIEVSLCKQSQFKNTPLKELKIYDLLIFQDFPNFHSQRQFKPI</sequence>
<dbReference type="Proteomes" id="UP000217838">
    <property type="component" value="Unassembled WGS sequence"/>
</dbReference>
<dbReference type="AlphaFoldDB" id="A0A2A4YLZ5"/>
<feature type="non-terminal residue" evidence="1">
    <location>
        <position position="108"/>
    </location>
</feature>
<evidence type="ECO:0000313" key="1">
    <source>
        <dbReference type="EMBL" id="PCI95848.1"/>
    </source>
</evidence>
<dbReference type="EMBL" id="NVUU01000007">
    <property type="protein sequence ID" value="PCI95848.1"/>
    <property type="molecule type" value="Genomic_DNA"/>
</dbReference>
<evidence type="ECO:0000313" key="2">
    <source>
        <dbReference type="Proteomes" id="UP000217838"/>
    </source>
</evidence>
<reference evidence="2" key="1">
    <citation type="submission" date="2017-08" db="EMBL/GenBank/DDBJ databases">
        <title>A dynamic microbial community with high functional redundancy inhabits the cold, oxic subseafloor aquifer.</title>
        <authorList>
            <person name="Tully B.J."/>
            <person name="Wheat C.G."/>
            <person name="Glazer B.T."/>
            <person name="Huber J.A."/>
        </authorList>
    </citation>
    <scope>NUCLEOTIDE SEQUENCE [LARGE SCALE GENOMIC DNA]</scope>
</reference>
<protein>
    <submittedName>
        <fullName evidence="1">Uncharacterized protein</fullName>
    </submittedName>
</protein>
<comment type="caution">
    <text evidence="1">The sequence shown here is derived from an EMBL/GenBank/DDBJ whole genome shotgun (WGS) entry which is preliminary data.</text>
</comment>
<gene>
    <name evidence="1" type="ORF">COB11_00915</name>
</gene>
<name>A0A2A4YLZ5_UNCAE</name>
<organism evidence="1 2">
    <name type="scientific">Aerophobetes bacterium</name>
    <dbReference type="NCBI Taxonomy" id="2030807"/>
    <lineage>
        <taxon>Bacteria</taxon>
        <taxon>Candidatus Aerophobota</taxon>
    </lineage>
</organism>
<proteinExistence type="predicted"/>